<dbReference type="InterPro" id="IPR011528">
    <property type="entry name" value="NERD"/>
</dbReference>
<gene>
    <name evidence="2" type="ORF">CD33_08690</name>
</gene>
<sequence length="327" mass="38943">MKHPKSRKLIVLESILRRLPETESEFQFYKEMYTIHNKGHLGEQLVKSMWKELNPPSPHYLLHNYEAVNHAGNTHQIDTILLTPHFIWLIEVKNISGKIDIDESKHQLIRTNFDGTIDAFKNPIAQIKRHYHFLRDRLREININLPIEYAIIVVNDSTIIGSVPKDTPIFHASGLQMELEKITNKHSKRKITSHDVERIKVELTNLYHRKDWKPKLNPNKLRKGVLCKKCDFKNVMVWNHGYFKCPVCEFKSNDSLYEAMKDYRYLINEWISNSELRDFLKVESRHAAKRILKKLNMVHTGAYRNRKYNIPEIFDMEKLDERDRYNK</sequence>
<accession>A0A0A3HTK8</accession>
<dbReference type="Pfam" id="PF08378">
    <property type="entry name" value="NERD"/>
    <property type="match status" value="1"/>
</dbReference>
<dbReference type="STRING" id="1384057.CD33_08690"/>
<name>A0A0A3HTK8_9BACL</name>
<dbReference type="PROSITE" id="PS50965">
    <property type="entry name" value="NERD"/>
    <property type="match status" value="1"/>
</dbReference>
<protein>
    <recommendedName>
        <fullName evidence="1">NERD domain-containing protein</fullName>
    </recommendedName>
</protein>
<evidence type="ECO:0000313" key="3">
    <source>
        <dbReference type="Proteomes" id="UP000030408"/>
    </source>
</evidence>
<evidence type="ECO:0000313" key="2">
    <source>
        <dbReference type="EMBL" id="KGR75911.1"/>
    </source>
</evidence>
<proteinExistence type="predicted"/>
<dbReference type="Proteomes" id="UP000030408">
    <property type="component" value="Unassembled WGS sequence"/>
</dbReference>
<feature type="domain" description="NERD" evidence="1">
    <location>
        <begin position="38"/>
        <end position="157"/>
    </location>
</feature>
<comment type="caution">
    <text evidence="2">The sequence shown here is derived from an EMBL/GenBank/DDBJ whole genome shotgun (WGS) entry which is preliminary data.</text>
</comment>
<dbReference type="EMBL" id="JPVO01000048">
    <property type="protein sequence ID" value="KGR75911.1"/>
    <property type="molecule type" value="Genomic_DNA"/>
</dbReference>
<reference evidence="2 3" key="1">
    <citation type="submission" date="2014-02" db="EMBL/GenBank/DDBJ databases">
        <title>Draft genome sequence of Lysinibacillus sinduriensis JCM 15800.</title>
        <authorList>
            <person name="Zhang F."/>
            <person name="Wang G."/>
            <person name="Zhang L."/>
        </authorList>
    </citation>
    <scope>NUCLEOTIDE SEQUENCE [LARGE SCALE GENOMIC DNA]</scope>
    <source>
        <strain evidence="2 3">JCM 15800</strain>
    </source>
</reference>
<evidence type="ECO:0000259" key="1">
    <source>
        <dbReference type="PROSITE" id="PS50965"/>
    </source>
</evidence>
<dbReference type="eggNOG" id="ENOG5031K0D">
    <property type="taxonomic scope" value="Bacteria"/>
</dbReference>
<dbReference type="RefSeq" id="WP_036200028.1">
    <property type="nucleotide sequence ID" value="NZ_AVCY01000008.1"/>
</dbReference>
<dbReference type="AlphaFoldDB" id="A0A0A3HTK8"/>
<organism evidence="2 3">
    <name type="scientific">Ureibacillus sinduriensis BLB-1 = JCM 15800</name>
    <dbReference type="NCBI Taxonomy" id="1384057"/>
    <lineage>
        <taxon>Bacteria</taxon>
        <taxon>Bacillati</taxon>
        <taxon>Bacillota</taxon>
        <taxon>Bacilli</taxon>
        <taxon>Bacillales</taxon>
        <taxon>Caryophanaceae</taxon>
        <taxon>Ureibacillus</taxon>
    </lineage>
</organism>
<dbReference type="OrthoDB" id="569879at2"/>
<keyword evidence="3" id="KW-1185">Reference proteome</keyword>